<reference evidence="1 2" key="1">
    <citation type="journal article" date="2023" name="Science">
        <title>Complex scaffold remodeling in plant triterpene biosynthesis.</title>
        <authorList>
            <person name="De La Pena R."/>
            <person name="Hodgson H."/>
            <person name="Liu J.C."/>
            <person name="Stephenson M.J."/>
            <person name="Martin A.C."/>
            <person name="Owen C."/>
            <person name="Harkess A."/>
            <person name="Leebens-Mack J."/>
            <person name="Jimenez L.E."/>
            <person name="Osbourn A."/>
            <person name="Sattely E.S."/>
        </authorList>
    </citation>
    <scope>NUCLEOTIDE SEQUENCE [LARGE SCALE GENOMIC DNA]</scope>
    <source>
        <strain evidence="2">cv. JPN11</strain>
        <tissue evidence="1">Leaf</tissue>
    </source>
</reference>
<comment type="caution">
    <text evidence="1">The sequence shown here is derived from an EMBL/GenBank/DDBJ whole genome shotgun (WGS) entry which is preliminary data.</text>
</comment>
<dbReference type="Proteomes" id="UP001164539">
    <property type="component" value="Chromosome 1"/>
</dbReference>
<keyword evidence="2" id="KW-1185">Reference proteome</keyword>
<evidence type="ECO:0000313" key="1">
    <source>
        <dbReference type="EMBL" id="KAJ4727537.1"/>
    </source>
</evidence>
<gene>
    <name evidence="1" type="ORF">OWV82_000619</name>
</gene>
<accession>A0ACC1YUZ7</accession>
<organism evidence="1 2">
    <name type="scientific">Melia azedarach</name>
    <name type="common">Chinaberry tree</name>
    <dbReference type="NCBI Taxonomy" id="155640"/>
    <lineage>
        <taxon>Eukaryota</taxon>
        <taxon>Viridiplantae</taxon>
        <taxon>Streptophyta</taxon>
        <taxon>Embryophyta</taxon>
        <taxon>Tracheophyta</taxon>
        <taxon>Spermatophyta</taxon>
        <taxon>Magnoliopsida</taxon>
        <taxon>eudicotyledons</taxon>
        <taxon>Gunneridae</taxon>
        <taxon>Pentapetalae</taxon>
        <taxon>rosids</taxon>
        <taxon>malvids</taxon>
        <taxon>Sapindales</taxon>
        <taxon>Meliaceae</taxon>
        <taxon>Melia</taxon>
    </lineage>
</organism>
<sequence>MNFFKSVFADDPDPPSPKSEPESQSPKTNQPQQDNPDSGSSSNPDPATADSGAGAWSFGGLMRTLTTRSESVIETYRRDLKEFGSGLRKELEVAQGSLGNVSVVIDEFGNSVLKGTAQIISHGKDAILAADNESDSSDSNNNSNINNSHNNSGQQKRYSRFDAQVRLIQGDVNTYCEEVDDLDEYNKWKSGFVLDDMTKEIERLLEENGDMENIYKRVVLNTVDHETFWFRYFYRVFKLKQAENFRATLVRRAISREEEELSWDVDDDDDENESNVVAKDNLKENEDVGSKNSDKVVVEEANVSAKSDLSENKGSGDKASEKIIKNESSQPDDEGEKISKINVDEDVKGNVAGPSTDNVVNEKGGMEKSDGMNKENSGSKSDEKVTLMGKAEPGESSKDSDFSVVSSQPSMPEEEDLGWDEIEDLSCIDEKKVDHAGSPDRAELRKRLSVAEDDEDLSWDIADEDEPVKA</sequence>
<proteinExistence type="predicted"/>
<dbReference type="EMBL" id="CM051394">
    <property type="protein sequence ID" value="KAJ4727537.1"/>
    <property type="molecule type" value="Genomic_DNA"/>
</dbReference>
<protein>
    <submittedName>
        <fullName evidence="1">BSD domain-containing protein 1</fullName>
    </submittedName>
</protein>
<evidence type="ECO:0000313" key="2">
    <source>
        <dbReference type="Proteomes" id="UP001164539"/>
    </source>
</evidence>
<name>A0ACC1YUZ7_MELAZ</name>